<evidence type="ECO:0000256" key="1">
    <source>
        <dbReference type="ARBA" id="ARBA00004370"/>
    </source>
</evidence>
<dbReference type="InterPro" id="IPR023352">
    <property type="entry name" value="MAPEG-like_dom_sf"/>
</dbReference>
<evidence type="ECO:0000256" key="5">
    <source>
        <dbReference type="SAM" id="Phobius"/>
    </source>
</evidence>
<keyword evidence="3 5" id="KW-1133">Transmembrane helix</keyword>
<keyword evidence="2 5" id="KW-0812">Transmembrane</keyword>
<proteinExistence type="predicted"/>
<dbReference type="GO" id="GO:0016020">
    <property type="term" value="C:membrane"/>
    <property type="evidence" value="ECO:0007669"/>
    <property type="project" value="UniProtKB-SubCell"/>
</dbReference>
<feature type="transmembrane region" description="Helical" evidence="5">
    <location>
        <begin position="74"/>
        <end position="99"/>
    </location>
</feature>
<dbReference type="AlphaFoldDB" id="A0A6L7GFX5"/>
<evidence type="ECO:0000256" key="3">
    <source>
        <dbReference type="ARBA" id="ARBA00022989"/>
    </source>
</evidence>
<dbReference type="SUPFAM" id="SSF161084">
    <property type="entry name" value="MAPEG domain-like"/>
    <property type="match status" value="1"/>
</dbReference>
<dbReference type="Gene3D" id="1.20.120.550">
    <property type="entry name" value="Membrane associated eicosanoid/glutathione metabolism-like domain"/>
    <property type="match status" value="1"/>
</dbReference>
<evidence type="ECO:0000313" key="7">
    <source>
        <dbReference type="Proteomes" id="UP000473531"/>
    </source>
</evidence>
<sequence>MQAQMLAPAAVLVLWSIIMLLWMAGTRLPAMGKAGGGLGDAKPGGRGQDLEGVLPDRVNWKAHNYAHLMEQPTIFYPTVIILAVVGATGFDAMLAWIYVGLRIIHSIWQATVNKVSIRFALFLLSTIVLAALALRATMVTLFANPGVL</sequence>
<dbReference type="Proteomes" id="UP000473531">
    <property type="component" value="Unassembled WGS sequence"/>
</dbReference>
<feature type="transmembrane region" description="Helical" evidence="5">
    <location>
        <begin position="7"/>
        <end position="25"/>
    </location>
</feature>
<evidence type="ECO:0000256" key="4">
    <source>
        <dbReference type="ARBA" id="ARBA00023136"/>
    </source>
</evidence>
<reference evidence="6 7" key="1">
    <citation type="submission" date="2019-12" db="EMBL/GenBank/DDBJ databases">
        <title>Genomic-based taxomic classification of the family Erythrobacteraceae.</title>
        <authorList>
            <person name="Xu L."/>
        </authorList>
    </citation>
    <scope>NUCLEOTIDE SEQUENCE [LARGE SCALE GENOMIC DNA]</scope>
    <source>
        <strain evidence="6 7">KCTC 52259</strain>
    </source>
</reference>
<comment type="caution">
    <text evidence="6">The sequence shown here is derived from an EMBL/GenBank/DDBJ whole genome shotgun (WGS) entry which is preliminary data.</text>
</comment>
<gene>
    <name evidence="6" type="ORF">GRI44_03720</name>
</gene>
<protein>
    <submittedName>
        <fullName evidence="6">MAPEG family protein</fullName>
    </submittedName>
</protein>
<organism evidence="6 7">
    <name type="scientific">Allopontixanthobacter confluentis</name>
    <dbReference type="NCBI Taxonomy" id="1849021"/>
    <lineage>
        <taxon>Bacteria</taxon>
        <taxon>Pseudomonadati</taxon>
        <taxon>Pseudomonadota</taxon>
        <taxon>Alphaproteobacteria</taxon>
        <taxon>Sphingomonadales</taxon>
        <taxon>Erythrobacteraceae</taxon>
        <taxon>Allopontixanthobacter</taxon>
    </lineage>
</organism>
<dbReference type="RefSeq" id="WP_160600088.1">
    <property type="nucleotide sequence ID" value="NZ_WTYU01000001.1"/>
</dbReference>
<keyword evidence="7" id="KW-1185">Reference proteome</keyword>
<name>A0A6L7GFX5_9SPHN</name>
<evidence type="ECO:0000313" key="6">
    <source>
        <dbReference type="EMBL" id="MXP13858.1"/>
    </source>
</evidence>
<comment type="subcellular location">
    <subcellularLocation>
        <location evidence="1">Membrane</location>
    </subcellularLocation>
</comment>
<accession>A0A6L7GFX5</accession>
<dbReference type="EMBL" id="WTYU01000001">
    <property type="protein sequence ID" value="MXP13858.1"/>
    <property type="molecule type" value="Genomic_DNA"/>
</dbReference>
<feature type="transmembrane region" description="Helical" evidence="5">
    <location>
        <begin position="119"/>
        <end position="143"/>
    </location>
</feature>
<dbReference type="OrthoDB" id="5516290at2"/>
<dbReference type="Pfam" id="PF01124">
    <property type="entry name" value="MAPEG"/>
    <property type="match status" value="1"/>
</dbReference>
<keyword evidence="4 5" id="KW-0472">Membrane</keyword>
<dbReference type="InterPro" id="IPR001129">
    <property type="entry name" value="Membr-assoc_MAPEG"/>
</dbReference>
<evidence type="ECO:0000256" key="2">
    <source>
        <dbReference type="ARBA" id="ARBA00022692"/>
    </source>
</evidence>